<evidence type="ECO:0000313" key="1">
    <source>
        <dbReference type="EMBL" id="EJR30618.1"/>
    </source>
</evidence>
<proteinExistence type="predicted"/>
<evidence type="ECO:0000313" key="2">
    <source>
        <dbReference type="Proteomes" id="UP000006976"/>
    </source>
</evidence>
<sequence length="139" mass="16222">MEVDKEQEELLVKTFFEKRVRERILHELFSPKKRQNVFHRLCHNFNSILSTKYMIEITKPNSDPDKIVSLLHKYGAKDSCYVIAMDSDLDCKYIPLSIAVEKVIESGWPTIISCIPSKLAFFQAEQDPMGLTPRYVLKR</sequence>
<gene>
    <name evidence="1" type="ORF">III_05566</name>
</gene>
<name>A0ABC9QWJ8_BACMY</name>
<comment type="caution">
    <text evidence="1">The sequence shown here is derived from an EMBL/GenBank/DDBJ whole genome shotgun (WGS) entry which is preliminary data.</text>
</comment>
<dbReference type="AlphaFoldDB" id="A0ABC9QWJ8"/>
<reference evidence="1 2" key="1">
    <citation type="submission" date="2012-04" db="EMBL/GenBank/DDBJ databases">
        <title>The Genome Sequence of Bacillus cereus VD078.</title>
        <authorList>
            <consortium name="The Broad Institute Genome Sequencing Platform"/>
            <consortium name="The Broad Institute Genome Sequencing Center for Infectious Disease"/>
            <person name="Feldgarden M."/>
            <person name="Van der Auwera G.A."/>
            <person name="Mahillon J."/>
            <person name="Duprez V."/>
            <person name="Timmery S."/>
            <person name="Mattelet C."/>
            <person name="Dierick K."/>
            <person name="Sun M."/>
            <person name="Yu Z."/>
            <person name="Zhu L."/>
            <person name="Hu X."/>
            <person name="Shank E.B."/>
            <person name="Swiecicka I."/>
            <person name="Hansen B.M."/>
            <person name="Andrup L."/>
            <person name="Young S.K."/>
            <person name="Zeng Q."/>
            <person name="Gargeya S."/>
            <person name="Fitzgerald M."/>
            <person name="Haas B."/>
            <person name="Abouelleil A."/>
            <person name="Alvarado L."/>
            <person name="Arachchi H.M."/>
            <person name="Berlin A."/>
            <person name="Chapman S.B."/>
            <person name="Goldberg J."/>
            <person name="Griggs A."/>
            <person name="Gujja S."/>
            <person name="Hansen M."/>
            <person name="Howarth C."/>
            <person name="Imamovic A."/>
            <person name="Larimer J."/>
            <person name="McCowen C."/>
            <person name="Montmayeur A."/>
            <person name="Murphy C."/>
            <person name="Neiman D."/>
            <person name="Pearson M."/>
            <person name="Priest M."/>
            <person name="Roberts A."/>
            <person name="Saif S."/>
            <person name="Shea T."/>
            <person name="Sisk P."/>
            <person name="Sykes S."/>
            <person name="Wortman J."/>
            <person name="Nusbaum C."/>
            <person name="Birren B."/>
        </authorList>
    </citation>
    <scope>NUCLEOTIDE SEQUENCE [LARGE SCALE GENOMIC DNA]</scope>
    <source>
        <strain evidence="1 2">VD078</strain>
    </source>
</reference>
<dbReference type="RefSeq" id="WP_002169646.1">
    <property type="nucleotide sequence ID" value="NZ_JH792252.1"/>
</dbReference>
<protein>
    <recommendedName>
        <fullName evidence="3">NYN domain-containing protein</fullName>
    </recommendedName>
</protein>
<accession>A0ABC9QWJ8</accession>
<organism evidence="1 2">
    <name type="scientific">Bacillus mycoides</name>
    <dbReference type="NCBI Taxonomy" id="1405"/>
    <lineage>
        <taxon>Bacteria</taxon>
        <taxon>Bacillati</taxon>
        <taxon>Bacillota</taxon>
        <taxon>Bacilli</taxon>
        <taxon>Bacillales</taxon>
        <taxon>Bacillaceae</taxon>
        <taxon>Bacillus</taxon>
        <taxon>Bacillus cereus group</taxon>
    </lineage>
</organism>
<dbReference type="EMBL" id="AHEV01000046">
    <property type="protein sequence ID" value="EJR30618.1"/>
    <property type="molecule type" value="Genomic_DNA"/>
</dbReference>
<evidence type="ECO:0008006" key="3">
    <source>
        <dbReference type="Google" id="ProtNLM"/>
    </source>
</evidence>
<dbReference type="Proteomes" id="UP000006976">
    <property type="component" value="Unassembled WGS sequence"/>
</dbReference>